<dbReference type="OrthoDB" id="9794208at2"/>
<evidence type="ECO:0000313" key="6">
    <source>
        <dbReference type="Proteomes" id="UP000182836"/>
    </source>
</evidence>
<evidence type="ECO:0000256" key="2">
    <source>
        <dbReference type="ARBA" id="ARBA00022679"/>
    </source>
</evidence>
<evidence type="ECO:0000313" key="4">
    <source>
        <dbReference type="EMBL" id="SDI32940.1"/>
    </source>
</evidence>
<dbReference type="InterPro" id="IPR038375">
    <property type="entry name" value="NDUFAF7_sf"/>
</dbReference>
<evidence type="ECO:0000313" key="3">
    <source>
        <dbReference type="EMBL" id="KON95645.1"/>
    </source>
</evidence>
<keyword evidence="5" id="KW-1185">Reference proteome</keyword>
<dbReference type="AlphaFoldDB" id="A0A0M0H0E6"/>
<evidence type="ECO:0000313" key="5">
    <source>
        <dbReference type="Proteomes" id="UP000037269"/>
    </source>
</evidence>
<dbReference type="PANTHER" id="PTHR12049:SF7">
    <property type="entry name" value="PROTEIN ARGININE METHYLTRANSFERASE NDUFAF7, MITOCHONDRIAL"/>
    <property type="match status" value="1"/>
</dbReference>
<gene>
    <name evidence="3" type="ORF">AF333_09335</name>
    <name evidence="4" type="ORF">SAMN04487909_10393</name>
</gene>
<dbReference type="InterPro" id="IPR003788">
    <property type="entry name" value="NDUFAF7"/>
</dbReference>
<dbReference type="EMBL" id="FNED01000003">
    <property type="protein sequence ID" value="SDI32940.1"/>
    <property type="molecule type" value="Genomic_DNA"/>
</dbReference>
<keyword evidence="1 4" id="KW-0489">Methyltransferase</keyword>
<proteinExistence type="predicted"/>
<dbReference type="PATRIC" id="fig|47500.9.peg.3098"/>
<dbReference type="GO" id="GO:0032259">
    <property type="term" value="P:methylation"/>
    <property type="evidence" value="ECO:0007669"/>
    <property type="project" value="UniProtKB-KW"/>
</dbReference>
<evidence type="ECO:0000256" key="1">
    <source>
        <dbReference type="ARBA" id="ARBA00022603"/>
    </source>
</evidence>
<dbReference type="Proteomes" id="UP000182836">
    <property type="component" value="Unassembled WGS sequence"/>
</dbReference>
<dbReference type="PANTHER" id="PTHR12049">
    <property type="entry name" value="PROTEIN ARGININE METHYLTRANSFERASE NDUFAF7, MITOCHONDRIAL"/>
    <property type="match status" value="1"/>
</dbReference>
<dbReference type="STRING" id="47500.AF333_09335"/>
<organism evidence="3 5">
    <name type="scientific">Aneurinibacillus migulanus</name>
    <name type="common">Bacillus migulanus</name>
    <dbReference type="NCBI Taxonomy" id="47500"/>
    <lineage>
        <taxon>Bacteria</taxon>
        <taxon>Bacillati</taxon>
        <taxon>Bacillota</taxon>
        <taxon>Bacilli</taxon>
        <taxon>Bacillales</taxon>
        <taxon>Paenibacillaceae</taxon>
        <taxon>Aneurinibacillus group</taxon>
        <taxon>Aneurinibacillus</taxon>
    </lineage>
</organism>
<dbReference type="Pfam" id="PF02636">
    <property type="entry name" value="Methyltransf_28"/>
    <property type="match status" value="1"/>
</dbReference>
<keyword evidence="2 4" id="KW-0808">Transferase</keyword>
<name>A0A0M0H0E6_ANEMI</name>
<dbReference type="SUPFAM" id="SSF53335">
    <property type="entry name" value="S-adenosyl-L-methionine-dependent methyltransferases"/>
    <property type="match status" value="1"/>
</dbReference>
<reference evidence="4 6" key="2">
    <citation type="submission" date="2016-10" db="EMBL/GenBank/DDBJ databases">
        <authorList>
            <person name="de Groot N.N."/>
        </authorList>
    </citation>
    <scope>NUCLEOTIDE SEQUENCE [LARGE SCALE GENOMIC DNA]</scope>
    <source>
        <strain evidence="4 6">DSM 2895</strain>
    </source>
</reference>
<protein>
    <submittedName>
        <fullName evidence="4">SAM-dependent methyltransferase, MidA family</fullName>
    </submittedName>
</protein>
<accession>A0A0M0H0E6</accession>
<reference evidence="3 5" key="1">
    <citation type="submission" date="2015-07" db="EMBL/GenBank/DDBJ databases">
        <title>Fjat-14205 dsm 2895.</title>
        <authorList>
            <person name="Liu B."/>
            <person name="Wang J."/>
            <person name="Zhu Y."/>
            <person name="Liu G."/>
            <person name="Chen Q."/>
            <person name="Chen Z."/>
            <person name="Lan J."/>
            <person name="Che J."/>
            <person name="Ge C."/>
            <person name="Shi H."/>
            <person name="Pan Z."/>
            <person name="Liu X."/>
        </authorList>
    </citation>
    <scope>NUCLEOTIDE SEQUENCE [LARGE SCALE GENOMIC DNA]</scope>
    <source>
        <strain evidence="3 5">DSM 2895</strain>
    </source>
</reference>
<dbReference type="Gene3D" id="3.40.50.12710">
    <property type="match status" value="1"/>
</dbReference>
<dbReference type="EMBL" id="LGUG01000004">
    <property type="protein sequence ID" value="KON95645.1"/>
    <property type="molecule type" value="Genomic_DNA"/>
</dbReference>
<dbReference type="RefSeq" id="WP_043066095.1">
    <property type="nucleotide sequence ID" value="NZ_BJOA01000030.1"/>
</dbReference>
<dbReference type="GO" id="GO:0035243">
    <property type="term" value="F:protein-arginine omega-N symmetric methyltransferase activity"/>
    <property type="evidence" value="ECO:0007669"/>
    <property type="project" value="TreeGrafter"/>
</dbReference>
<sequence>MDVTKTIQRAIQETTERMISFRTYMEYALYSPEGGYYQQERTKIGKRGDFYTNASVSSVYGEVLADTLWEMINKLPSTKLAIVEMGGGSGQLSAQILHSLQKTGRLAACVPSLTYVMIEASAYHRVLQEEALLPFRNVVDIQWYKSVDEAKAMWPELRGILLSNELPDAFPVHIVEYRDGSWYEIYVTENNEGDELFAERLGPLSTDGLVDYIKQEGIPPLEGYRTEVNLDSVRWMESIAEWLIEGYALTVDYGYERSVLYTPSRKKGTLLCYKEHTMSENPYEEPGAQDITTHVNFSALIDVAEEKGLETLGFYTQQQFLMQAGILQKLEEHTGGDPFRNEAAKRNRAIRQLIMGDGMGSAFRVLIQGKCVERELACCMPWTLQR</sequence>
<dbReference type="InterPro" id="IPR029063">
    <property type="entry name" value="SAM-dependent_MTases_sf"/>
</dbReference>
<dbReference type="GeneID" id="42305403"/>
<dbReference type="Proteomes" id="UP000037269">
    <property type="component" value="Unassembled WGS sequence"/>
</dbReference>